<feature type="compositionally biased region" description="Basic and acidic residues" evidence="4">
    <location>
        <begin position="1011"/>
        <end position="1028"/>
    </location>
</feature>
<evidence type="ECO:0000313" key="7">
    <source>
        <dbReference type="Proteomes" id="UP000289323"/>
    </source>
</evidence>
<dbReference type="SUPFAM" id="SSF100934">
    <property type="entry name" value="Heat shock protein 70kD (HSP70), C-terminal subdomain"/>
    <property type="match status" value="1"/>
</dbReference>
<dbReference type="Gene3D" id="3.30.30.30">
    <property type="match status" value="1"/>
</dbReference>
<feature type="compositionally biased region" description="Low complexity" evidence="4">
    <location>
        <begin position="631"/>
        <end position="665"/>
    </location>
</feature>
<protein>
    <submittedName>
        <fullName evidence="6">Ac1274b7-543f-4190-a272-48adb04c86d8</fullName>
    </submittedName>
</protein>
<feature type="region of interest" description="Disordered" evidence="4">
    <location>
        <begin position="956"/>
        <end position="1098"/>
    </location>
</feature>
<dbReference type="GO" id="GO:0140662">
    <property type="term" value="F:ATP-dependent protein folding chaperone"/>
    <property type="evidence" value="ECO:0007669"/>
    <property type="project" value="InterPro"/>
</dbReference>
<feature type="signal peptide" evidence="5">
    <location>
        <begin position="1"/>
        <end position="29"/>
    </location>
</feature>
<keyword evidence="3" id="KW-0143">Chaperone</keyword>
<reference evidence="6 7" key="1">
    <citation type="submission" date="2018-04" db="EMBL/GenBank/DDBJ databases">
        <authorList>
            <person name="Huttner S."/>
            <person name="Dainat J."/>
        </authorList>
    </citation>
    <scope>NUCLEOTIDE SEQUENCE [LARGE SCALE GENOMIC DNA]</scope>
</reference>
<proteinExistence type="predicted"/>
<feature type="compositionally biased region" description="Low complexity" evidence="4">
    <location>
        <begin position="1029"/>
        <end position="1072"/>
    </location>
</feature>
<dbReference type="Gene3D" id="1.20.1270.10">
    <property type="match status" value="1"/>
</dbReference>
<accession>A0A446BXE4</accession>
<dbReference type="PRINTS" id="PR00301">
    <property type="entry name" value="HEATSHOCK70"/>
</dbReference>
<feature type="compositionally biased region" description="Low complexity" evidence="4">
    <location>
        <begin position="834"/>
        <end position="859"/>
    </location>
</feature>
<dbReference type="AlphaFoldDB" id="A0A446BXE4"/>
<dbReference type="GO" id="GO:0030968">
    <property type="term" value="P:endoplasmic reticulum unfolded protein response"/>
    <property type="evidence" value="ECO:0007669"/>
    <property type="project" value="TreeGrafter"/>
</dbReference>
<feature type="chain" id="PRO_5019163676" evidence="5">
    <location>
        <begin position="30"/>
        <end position="1098"/>
    </location>
</feature>
<feature type="compositionally biased region" description="Basic and acidic residues" evidence="4">
    <location>
        <begin position="957"/>
        <end position="966"/>
    </location>
</feature>
<dbReference type="EMBL" id="OUUZ01000019">
    <property type="protein sequence ID" value="SPQ27164.1"/>
    <property type="molecule type" value="Genomic_DNA"/>
</dbReference>
<feature type="region of interest" description="Disordered" evidence="4">
    <location>
        <begin position="832"/>
        <end position="891"/>
    </location>
</feature>
<feature type="compositionally biased region" description="Basic and acidic residues" evidence="4">
    <location>
        <begin position="611"/>
        <end position="627"/>
    </location>
</feature>
<evidence type="ECO:0000256" key="2">
    <source>
        <dbReference type="ARBA" id="ARBA00022840"/>
    </source>
</evidence>
<dbReference type="FunFam" id="3.90.640.10:FF:000039">
    <property type="entry name" value="Hsp70 family chaperone Lhs1/Orp150"/>
    <property type="match status" value="1"/>
</dbReference>
<dbReference type="InterPro" id="IPR013126">
    <property type="entry name" value="Hsp_70_fam"/>
</dbReference>
<sequence>MARPRPPSPSALLLPLLLLLGLLAPPALAVSAVLGVDLGTEYIKAALVKPGIPLQIVLTKDSRRKEVSAVTFKPSSSSAGTSAAAGAGVAFPERAYGSDAMALAARFPGDVYPNLKPLLGLPAGSAEVGEYARRHPALKVEAHRTRGTAAFRSAGAFADAEEPWMVEELLAMELQSIRANAEALAGSGISVRSAVLTVPAFYTTEEKRAVELAAELAGFKVLSLISDGLAVGLHYATSRQFPNVNEGGKPEYHMVFDMGAGSTKATVLRFQSRTVKDVGKFNKTVQEVQVVGSGWDRTLGGDALNYLIVDDMIAQFASSPKAKQAGVDAEAVKAHGRTIAKLTKEAERVRHVLSANQNTQASFEGLYDDIDFRYKVTRAEFEEMAASHAERVGVAVQNALTAAGIELKDLDSVILHGGASRTPFVQRELEKVLGGGDKIRPNVNSDEAAVFGAGFRAAELSPSFRVKEIRVAEGAAYPAGMKWKTDDGKERRQQLWTAASHLGAAAKEVTFTNREDFSVTFYQTVPAPGSDDGSVDAETKVLTTKNLTASVAELVEKHKCEQADIRLKMGVRLASDNGEVEVTKVAVECEADVPEKEGFVDGVKNLFGFGKKEQQPLKGDESSKEAEAEAETSSSSSATESSATTSTPATSSTSSAAEASSSADAKPAEKKKELVVIRVQFTLEKAGIPQLSKADLTAVKDRLKAFEASDRARRQREEALNQLEGFTYKVRELVEKEDFIKHSTAEERATLEKKNSEASDWLYGDGADAPKEEFKSKLKELQAIVGPIQKRIDEAAKRPELVKGLQDALKSTNEFVLDMKKKIAEYEAFHASKSASAASSTSTSAEESSTTPAPASTSTGDFDGLEDDETSTMTATAQDPMEQLAKERGPVPPLYTVEDLRESEELYASISAWLAEKLAAQDQLGPADDPVLLTSELTEKRERLDKAGIDLAMKGVRNFERRKDGGSKTASKGKGGKASAGSATKPAKPAQTIKLRPGEDGKMPSQEEIDEMLKVFAKEADEAKKADEQQQQQQEGRQQEGQQQEGRQQEQQQPQQQEQPQQQQQEQQQEQQQQKEEEQVGEGQGQEKKEEQQGHDEL</sequence>
<keyword evidence="2" id="KW-0067">ATP-binding</keyword>
<dbReference type="InterPro" id="IPR043129">
    <property type="entry name" value="ATPase_NBD"/>
</dbReference>
<dbReference type="Gene3D" id="3.90.640.10">
    <property type="entry name" value="Actin, Chain A, domain 4"/>
    <property type="match status" value="1"/>
</dbReference>
<evidence type="ECO:0000256" key="5">
    <source>
        <dbReference type="SAM" id="SignalP"/>
    </source>
</evidence>
<organism evidence="6 7">
    <name type="scientific">Thermothielavioides terrestris</name>
    <dbReference type="NCBI Taxonomy" id="2587410"/>
    <lineage>
        <taxon>Eukaryota</taxon>
        <taxon>Fungi</taxon>
        <taxon>Dikarya</taxon>
        <taxon>Ascomycota</taxon>
        <taxon>Pezizomycotina</taxon>
        <taxon>Sordariomycetes</taxon>
        <taxon>Sordariomycetidae</taxon>
        <taxon>Sordariales</taxon>
        <taxon>Chaetomiaceae</taxon>
        <taxon>Thermothielavioides</taxon>
    </lineage>
</organism>
<dbReference type="GO" id="GO:0005524">
    <property type="term" value="F:ATP binding"/>
    <property type="evidence" value="ECO:0007669"/>
    <property type="project" value="UniProtKB-KW"/>
</dbReference>
<feature type="compositionally biased region" description="Basic and acidic residues" evidence="4">
    <location>
        <begin position="1085"/>
        <end position="1098"/>
    </location>
</feature>
<dbReference type="PANTHER" id="PTHR45639:SF3">
    <property type="entry name" value="HYPOXIA UP-REGULATED PROTEIN 1"/>
    <property type="match status" value="1"/>
</dbReference>
<dbReference type="GO" id="GO:0034663">
    <property type="term" value="C:endoplasmic reticulum chaperone complex"/>
    <property type="evidence" value="ECO:0007669"/>
    <property type="project" value="TreeGrafter"/>
</dbReference>
<gene>
    <name evidence="6" type="ORF">TT172_LOCUS9583</name>
</gene>
<dbReference type="FunFam" id="1.20.1270.10:FF:000002">
    <property type="entry name" value="Heat shock 70 kDa protein 4"/>
    <property type="match status" value="1"/>
</dbReference>
<evidence type="ECO:0000256" key="4">
    <source>
        <dbReference type="SAM" id="MobiDB-lite"/>
    </source>
</evidence>
<evidence type="ECO:0000313" key="6">
    <source>
        <dbReference type="EMBL" id="SPQ27164.1"/>
    </source>
</evidence>
<evidence type="ECO:0000256" key="3">
    <source>
        <dbReference type="ARBA" id="ARBA00023186"/>
    </source>
</evidence>
<name>A0A446BXE4_9PEZI</name>
<dbReference type="Gene3D" id="3.30.420.40">
    <property type="match status" value="2"/>
</dbReference>
<dbReference type="InterPro" id="IPR029048">
    <property type="entry name" value="HSP70_C_sf"/>
</dbReference>
<evidence type="ECO:0000256" key="1">
    <source>
        <dbReference type="ARBA" id="ARBA00022741"/>
    </source>
</evidence>
<feature type="compositionally biased region" description="Low complexity" evidence="4">
    <location>
        <begin position="967"/>
        <end position="990"/>
    </location>
</feature>
<feature type="region of interest" description="Disordered" evidence="4">
    <location>
        <begin position="611"/>
        <end position="668"/>
    </location>
</feature>
<dbReference type="PANTHER" id="PTHR45639">
    <property type="entry name" value="HSC70CB, ISOFORM G-RELATED"/>
    <property type="match status" value="1"/>
</dbReference>
<keyword evidence="1" id="KW-0547">Nucleotide-binding</keyword>
<keyword evidence="5" id="KW-0732">Signal</keyword>
<dbReference type="SUPFAM" id="SSF53067">
    <property type="entry name" value="Actin-like ATPase domain"/>
    <property type="match status" value="2"/>
</dbReference>
<dbReference type="CDD" id="cd10230">
    <property type="entry name" value="ASKHA_NBD_HSP70_HYOU1"/>
    <property type="match status" value="1"/>
</dbReference>
<dbReference type="Proteomes" id="UP000289323">
    <property type="component" value="Unassembled WGS sequence"/>
</dbReference>
<dbReference type="Pfam" id="PF00012">
    <property type="entry name" value="HSP70"/>
    <property type="match status" value="1"/>
</dbReference>